<name>A0ABX2PKY2_9RHOB</name>
<keyword evidence="3" id="KW-1185">Reference proteome</keyword>
<protein>
    <recommendedName>
        <fullName evidence="1">DUF6455 domain-containing protein</fullName>
    </recommendedName>
</protein>
<sequence length="92" mass="9943">MPNVDLGDIEKHFWLTRSVARCLGVSLTEAMAEGQLSPEGYAELITRCRASHCCGQCEVWLATQQDLAGSAPNFCANADILNALRRGSKSGM</sequence>
<evidence type="ECO:0000313" key="2">
    <source>
        <dbReference type="EMBL" id="NVO54425.1"/>
    </source>
</evidence>
<evidence type="ECO:0000259" key="1">
    <source>
        <dbReference type="Pfam" id="PF20056"/>
    </source>
</evidence>
<dbReference type="Proteomes" id="UP000630805">
    <property type="component" value="Unassembled WGS sequence"/>
</dbReference>
<dbReference type="InterPro" id="IPR045601">
    <property type="entry name" value="DUF6455"/>
</dbReference>
<feature type="domain" description="DUF6455" evidence="1">
    <location>
        <begin position="6"/>
        <end position="86"/>
    </location>
</feature>
<accession>A0ABX2PKY2</accession>
<evidence type="ECO:0000313" key="3">
    <source>
        <dbReference type="Proteomes" id="UP000630805"/>
    </source>
</evidence>
<organism evidence="2 3">
    <name type="scientific">Ruegeria haliotis</name>
    <dbReference type="NCBI Taxonomy" id="2747601"/>
    <lineage>
        <taxon>Bacteria</taxon>
        <taxon>Pseudomonadati</taxon>
        <taxon>Pseudomonadota</taxon>
        <taxon>Alphaproteobacteria</taxon>
        <taxon>Rhodobacterales</taxon>
        <taxon>Roseobacteraceae</taxon>
        <taxon>Ruegeria</taxon>
    </lineage>
</organism>
<dbReference type="Pfam" id="PF20056">
    <property type="entry name" value="DUF6455"/>
    <property type="match status" value="1"/>
</dbReference>
<gene>
    <name evidence="2" type="ORF">HW561_01300</name>
</gene>
<dbReference type="EMBL" id="JABXWT010000001">
    <property type="protein sequence ID" value="NVO54425.1"/>
    <property type="molecule type" value="Genomic_DNA"/>
</dbReference>
<proteinExistence type="predicted"/>
<reference evidence="2 3" key="1">
    <citation type="submission" date="2020-06" db="EMBL/GenBank/DDBJ databases">
        <authorList>
            <person name="Cao W.R."/>
        </authorList>
    </citation>
    <scope>NUCLEOTIDE SEQUENCE [LARGE SCALE GENOMIC DNA]</scope>
    <source>
        <strain evidence="2 3">B1Z28</strain>
    </source>
</reference>
<dbReference type="RefSeq" id="WP_176861419.1">
    <property type="nucleotide sequence ID" value="NZ_JABXWT010000001.1"/>
</dbReference>
<comment type="caution">
    <text evidence="2">The sequence shown here is derived from an EMBL/GenBank/DDBJ whole genome shotgun (WGS) entry which is preliminary data.</text>
</comment>